<gene>
    <name evidence="1" type="ORF">JETT_2651</name>
</gene>
<protein>
    <submittedName>
        <fullName evidence="1">Uncharacterized protein</fullName>
    </submittedName>
</protein>
<dbReference type="AlphaFoldDB" id="A0A533QKJ2"/>
<accession>A0A533QKJ2</accession>
<proteinExistence type="predicted"/>
<dbReference type="EMBL" id="SULG01000063">
    <property type="protein sequence ID" value="TLD41080.1"/>
    <property type="molecule type" value="Genomic_DNA"/>
</dbReference>
<dbReference type="Proteomes" id="UP000319783">
    <property type="component" value="Unassembled WGS sequence"/>
</dbReference>
<reference evidence="1 2" key="1">
    <citation type="submission" date="2019-04" db="EMBL/GenBank/DDBJ databases">
        <title>Genome of a novel bacterium Candidatus Jettenia ecosi reconstructed from metagenome of an anammox bioreactor.</title>
        <authorList>
            <person name="Mardanov A.V."/>
            <person name="Beletsky A.V."/>
            <person name="Ravin N.V."/>
            <person name="Botchkova E.A."/>
            <person name="Litti Y.V."/>
            <person name="Nozhevnikova A.N."/>
        </authorList>
    </citation>
    <scope>NUCLEOTIDE SEQUENCE [LARGE SCALE GENOMIC DNA]</scope>
    <source>
        <strain evidence="1">J2</strain>
    </source>
</reference>
<comment type="caution">
    <text evidence="1">The sequence shown here is derived from an EMBL/GenBank/DDBJ whole genome shotgun (WGS) entry which is preliminary data.</text>
</comment>
<evidence type="ECO:0000313" key="2">
    <source>
        <dbReference type="Proteomes" id="UP000319783"/>
    </source>
</evidence>
<organism evidence="1 2">
    <name type="scientific">Candidatus Jettenia ecosi</name>
    <dbReference type="NCBI Taxonomy" id="2494326"/>
    <lineage>
        <taxon>Bacteria</taxon>
        <taxon>Pseudomonadati</taxon>
        <taxon>Planctomycetota</taxon>
        <taxon>Candidatus Brocadiia</taxon>
        <taxon>Candidatus Brocadiales</taxon>
        <taxon>Candidatus Brocadiaceae</taxon>
        <taxon>Candidatus Jettenia</taxon>
    </lineage>
</organism>
<sequence length="37" mass="4411">MSEHECLAQKVVFAEDAFIVYLNERYYNGIIRRFSVV</sequence>
<name>A0A533QKJ2_9BACT</name>
<evidence type="ECO:0000313" key="1">
    <source>
        <dbReference type="EMBL" id="TLD41080.1"/>
    </source>
</evidence>